<feature type="transmembrane region" description="Helical" evidence="6">
    <location>
        <begin position="297"/>
        <end position="317"/>
    </location>
</feature>
<dbReference type="Pfam" id="PF01040">
    <property type="entry name" value="UbiA"/>
    <property type="match status" value="1"/>
</dbReference>
<dbReference type="Proteomes" id="UP001219605">
    <property type="component" value="Chromosome"/>
</dbReference>
<evidence type="ECO:0000256" key="5">
    <source>
        <dbReference type="SAM" id="MobiDB-lite"/>
    </source>
</evidence>
<keyword evidence="8" id="KW-1185">Reference proteome</keyword>
<feature type="transmembrane region" description="Helical" evidence="6">
    <location>
        <begin position="111"/>
        <end position="131"/>
    </location>
</feature>
<name>A0ABY7ZKQ5_9ACTN</name>
<organism evidence="7 8">
    <name type="scientific">Micromonospora cathayae</name>
    <dbReference type="NCBI Taxonomy" id="3028804"/>
    <lineage>
        <taxon>Bacteria</taxon>
        <taxon>Bacillati</taxon>
        <taxon>Actinomycetota</taxon>
        <taxon>Actinomycetes</taxon>
        <taxon>Micromonosporales</taxon>
        <taxon>Micromonosporaceae</taxon>
        <taxon>Micromonospora</taxon>
    </lineage>
</organism>
<sequence>MNPVTHTTPPPVPATGPHPTDAVLVRHPGTVAGALLRLARPGQWPKNILVVSVPLLDPQSWSRAGLAGLGWAITAFTLASILVYVLNDLVDRRRDADNPARWHRPLASGRLSPRTATVFAAAVATALIAALTAQTAATAWPIAAYLLLNLGYSLGLKHVPLLDVFLVATGFVLRLVYGYLATGAPMPGWLLTAVFTLCLLLTLGKRRHELRSTGGEHRPALRGYTVPLTEQLMQLSAALTAGSYLLYLRDEAPLAGYASIAAVLLTPMAVFGLFRYLQLVLVHDVGGNPVRTLVRDPALVTNTALWAALSGGFLLAARGPW</sequence>
<dbReference type="CDD" id="cd13963">
    <property type="entry name" value="PT_UbiA_2"/>
    <property type="match status" value="1"/>
</dbReference>
<proteinExistence type="predicted"/>
<keyword evidence="4 6" id="KW-0472">Membrane</keyword>
<dbReference type="EMBL" id="CP118615">
    <property type="protein sequence ID" value="WDZ83530.1"/>
    <property type="molecule type" value="Genomic_DNA"/>
</dbReference>
<evidence type="ECO:0000256" key="4">
    <source>
        <dbReference type="ARBA" id="ARBA00023136"/>
    </source>
</evidence>
<dbReference type="RefSeq" id="WP_275030080.1">
    <property type="nucleotide sequence ID" value="NZ_CP118615.1"/>
</dbReference>
<reference evidence="7 8" key="1">
    <citation type="submission" date="2023-02" db="EMBL/GenBank/DDBJ databases">
        <authorList>
            <person name="Mo P."/>
        </authorList>
    </citation>
    <scope>NUCLEOTIDE SEQUENCE [LARGE SCALE GENOMIC DNA]</scope>
    <source>
        <strain evidence="7 8">HUAS 3</strain>
    </source>
</reference>
<feature type="transmembrane region" description="Helical" evidence="6">
    <location>
        <begin position="254"/>
        <end position="277"/>
    </location>
</feature>
<protein>
    <submittedName>
        <fullName evidence="7">UbiA prenyltransferase family protein</fullName>
    </submittedName>
</protein>
<evidence type="ECO:0000256" key="6">
    <source>
        <dbReference type="SAM" id="Phobius"/>
    </source>
</evidence>
<keyword evidence="2 6" id="KW-0812">Transmembrane</keyword>
<comment type="subcellular location">
    <subcellularLocation>
        <location evidence="1">Membrane</location>
        <topology evidence="1">Multi-pass membrane protein</topology>
    </subcellularLocation>
</comment>
<evidence type="ECO:0000256" key="3">
    <source>
        <dbReference type="ARBA" id="ARBA00022989"/>
    </source>
</evidence>
<dbReference type="InterPro" id="IPR044878">
    <property type="entry name" value="UbiA_sf"/>
</dbReference>
<evidence type="ECO:0000313" key="8">
    <source>
        <dbReference type="Proteomes" id="UP001219605"/>
    </source>
</evidence>
<evidence type="ECO:0000256" key="1">
    <source>
        <dbReference type="ARBA" id="ARBA00004141"/>
    </source>
</evidence>
<feature type="transmembrane region" description="Helical" evidence="6">
    <location>
        <begin position="186"/>
        <end position="203"/>
    </location>
</feature>
<feature type="transmembrane region" description="Helical" evidence="6">
    <location>
        <begin position="161"/>
        <end position="180"/>
    </location>
</feature>
<dbReference type="Gene3D" id="1.10.357.140">
    <property type="entry name" value="UbiA prenyltransferase"/>
    <property type="match status" value="1"/>
</dbReference>
<evidence type="ECO:0000313" key="7">
    <source>
        <dbReference type="EMBL" id="WDZ83530.1"/>
    </source>
</evidence>
<feature type="transmembrane region" description="Helical" evidence="6">
    <location>
        <begin position="69"/>
        <end position="90"/>
    </location>
</feature>
<feature type="region of interest" description="Disordered" evidence="5">
    <location>
        <begin position="1"/>
        <end position="20"/>
    </location>
</feature>
<keyword evidence="3 6" id="KW-1133">Transmembrane helix</keyword>
<dbReference type="InterPro" id="IPR000537">
    <property type="entry name" value="UbiA_prenyltransferase"/>
</dbReference>
<accession>A0ABY7ZKQ5</accession>
<evidence type="ECO:0000256" key="2">
    <source>
        <dbReference type="ARBA" id="ARBA00022692"/>
    </source>
</evidence>
<gene>
    <name evidence="7" type="ORF">PVK37_24140</name>
</gene>